<comment type="caution">
    <text evidence="2">The sequence shown here is derived from an EMBL/GenBank/DDBJ whole genome shotgun (WGS) entry which is preliminary data.</text>
</comment>
<evidence type="ECO:0000313" key="3">
    <source>
        <dbReference type="Proteomes" id="UP000308705"/>
    </source>
</evidence>
<protein>
    <recommendedName>
        <fullName evidence="1">Hemerythrin-like domain-containing protein</fullName>
    </recommendedName>
</protein>
<dbReference type="InterPro" id="IPR053206">
    <property type="entry name" value="Dimeric_xanthone_biosynth"/>
</dbReference>
<accession>A0A4U3MFE1</accession>
<name>A0A4U3MFE1_9ACTN</name>
<gene>
    <name evidence="2" type="ORF">FDA94_18655</name>
</gene>
<dbReference type="RefSeq" id="WP_137248341.1">
    <property type="nucleotide sequence ID" value="NZ_SZQA01000017.1"/>
</dbReference>
<dbReference type="PANTHER" id="PTHR38048">
    <property type="entry name" value="EXPRESSED PROTEIN"/>
    <property type="match status" value="1"/>
</dbReference>
<evidence type="ECO:0000313" key="2">
    <source>
        <dbReference type="EMBL" id="TKK87142.1"/>
    </source>
</evidence>
<dbReference type="AlphaFoldDB" id="A0A4U3MFE1"/>
<dbReference type="OrthoDB" id="8225825at2"/>
<dbReference type="PANTHER" id="PTHR38048:SF2">
    <property type="entry name" value="HEMERYTHRIN-LIKE DOMAIN-CONTAINING PROTEIN"/>
    <property type="match status" value="1"/>
</dbReference>
<dbReference type="Pfam" id="PF01814">
    <property type="entry name" value="Hemerythrin"/>
    <property type="match status" value="1"/>
</dbReference>
<dbReference type="Gene3D" id="1.20.120.520">
    <property type="entry name" value="nmb1532 protein domain like"/>
    <property type="match status" value="1"/>
</dbReference>
<dbReference type="Proteomes" id="UP000308705">
    <property type="component" value="Unassembled WGS sequence"/>
</dbReference>
<dbReference type="InterPro" id="IPR012312">
    <property type="entry name" value="Hemerythrin-like"/>
</dbReference>
<feature type="domain" description="Hemerythrin-like" evidence="1">
    <location>
        <begin position="4"/>
        <end position="143"/>
    </location>
</feature>
<organism evidence="2 3">
    <name type="scientific">Herbidospora galbida</name>
    <dbReference type="NCBI Taxonomy" id="2575442"/>
    <lineage>
        <taxon>Bacteria</taxon>
        <taxon>Bacillati</taxon>
        <taxon>Actinomycetota</taxon>
        <taxon>Actinomycetes</taxon>
        <taxon>Streptosporangiales</taxon>
        <taxon>Streptosporangiaceae</taxon>
        <taxon>Herbidospora</taxon>
    </lineage>
</organism>
<evidence type="ECO:0000259" key="1">
    <source>
        <dbReference type="Pfam" id="PF01814"/>
    </source>
</evidence>
<proteinExistence type="predicted"/>
<keyword evidence="3" id="KW-1185">Reference proteome</keyword>
<reference evidence="2 3" key="1">
    <citation type="submission" date="2019-04" db="EMBL/GenBank/DDBJ databases">
        <title>Herbidospora sp. NEAU-GS14.nov., a novel actinomycete isolated from soil.</title>
        <authorList>
            <person name="Han L."/>
        </authorList>
    </citation>
    <scope>NUCLEOTIDE SEQUENCE [LARGE SCALE GENOMIC DNA]</scope>
    <source>
        <strain evidence="2 3">NEAU-GS14</strain>
    </source>
</reference>
<dbReference type="EMBL" id="SZQA01000017">
    <property type="protein sequence ID" value="TKK87142.1"/>
    <property type="molecule type" value="Genomic_DNA"/>
</dbReference>
<sequence length="151" mass="16554">MSLLSELTFVHNMLRRDLATIRRMAESAAAGGDLAEVRQGLRELATRGPLFQLKANCLSYCSIVHTHHGIESATLFPRIRVLAPELNAAVDRLEADHVAVSGLLDEVEAAARADDDRARLVKALDALADRFLEHLAYEEEALGAVLSQMTH</sequence>